<accession>A0A1R1E566</accession>
<dbReference type="SUPFAM" id="SSF46785">
    <property type="entry name" value="Winged helix' DNA-binding domain"/>
    <property type="match status" value="1"/>
</dbReference>
<dbReference type="InterPro" id="IPR036390">
    <property type="entry name" value="WH_DNA-bd_sf"/>
</dbReference>
<dbReference type="PANTHER" id="PTHR35790:SF4">
    <property type="entry name" value="HTH-TYPE TRANSCRIPTIONAL REGULATOR PCHR"/>
    <property type="match status" value="1"/>
</dbReference>
<dbReference type="AlphaFoldDB" id="A0A1R1E566"/>
<organism evidence="5 6">
    <name type="scientific">Paenibacillus rhizosphaerae</name>
    <dbReference type="NCBI Taxonomy" id="297318"/>
    <lineage>
        <taxon>Bacteria</taxon>
        <taxon>Bacillati</taxon>
        <taxon>Bacillota</taxon>
        <taxon>Bacilli</taxon>
        <taxon>Bacillales</taxon>
        <taxon>Paenibacillaceae</taxon>
        <taxon>Paenibacillus</taxon>
    </lineage>
</organism>
<dbReference type="SMART" id="SM00347">
    <property type="entry name" value="HTH_MARR"/>
    <property type="match status" value="1"/>
</dbReference>
<evidence type="ECO:0000256" key="1">
    <source>
        <dbReference type="ARBA" id="ARBA00023015"/>
    </source>
</evidence>
<dbReference type="PANTHER" id="PTHR35790">
    <property type="entry name" value="HTH-TYPE TRANSCRIPTIONAL REGULATOR PCHR"/>
    <property type="match status" value="1"/>
</dbReference>
<dbReference type="PROSITE" id="PS50995">
    <property type="entry name" value="HTH_MARR_2"/>
    <property type="match status" value="1"/>
</dbReference>
<keyword evidence="6" id="KW-1185">Reference proteome</keyword>
<dbReference type="InterPro" id="IPR052067">
    <property type="entry name" value="Metal_resp_HTH_trans_reg"/>
</dbReference>
<dbReference type="Gene3D" id="1.10.10.10">
    <property type="entry name" value="Winged helix-like DNA-binding domain superfamily/Winged helix DNA-binding domain"/>
    <property type="match status" value="1"/>
</dbReference>
<evidence type="ECO:0000313" key="6">
    <source>
        <dbReference type="Proteomes" id="UP000187172"/>
    </source>
</evidence>
<dbReference type="InterPro" id="IPR000835">
    <property type="entry name" value="HTH_MarR-typ"/>
</dbReference>
<dbReference type="Proteomes" id="UP000187172">
    <property type="component" value="Unassembled WGS sequence"/>
</dbReference>
<dbReference type="InterPro" id="IPR036388">
    <property type="entry name" value="WH-like_DNA-bd_sf"/>
</dbReference>
<dbReference type="EMBL" id="MRTP01000019">
    <property type="protein sequence ID" value="OMF46955.1"/>
    <property type="molecule type" value="Genomic_DNA"/>
</dbReference>
<name>A0A1R1E566_9BACL</name>
<gene>
    <name evidence="5" type="ORF">BK138_32575</name>
</gene>
<evidence type="ECO:0000313" key="5">
    <source>
        <dbReference type="EMBL" id="OMF46955.1"/>
    </source>
</evidence>
<dbReference type="Pfam" id="PF12802">
    <property type="entry name" value="MarR_2"/>
    <property type="match status" value="1"/>
</dbReference>
<evidence type="ECO:0000259" key="4">
    <source>
        <dbReference type="PROSITE" id="PS50995"/>
    </source>
</evidence>
<protein>
    <recommendedName>
        <fullName evidence="4">HTH marR-type domain-containing protein</fullName>
    </recommendedName>
</protein>
<sequence>MEINDYTKFITLFERVISKYNRMDNKQRSYGTDALLSRAEIHTIAAVGDKPGINITALADILGITKGAASQMIYKLVEKGTVEKKVSPDSDTEVVLNLTDEGQKNYVGHIEYHKQAIDGSLKALRDMPESSYTDMIEFFSEMEKIIDKKLKET</sequence>
<keyword evidence="1" id="KW-0805">Transcription regulation</keyword>
<dbReference type="STRING" id="297318.BK138_32575"/>
<feature type="domain" description="HTH marR-type" evidence="4">
    <location>
        <begin position="6"/>
        <end position="147"/>
    </location>
</feature>
<evidence type="ECO:0000256" key="2">
    <source>
        <dbReference type="ARBA" id="ARBA00023125"/>
    </source>
</evidence>
<dbReference type="GO" id="GO:0003700">
    <property type="term" value="F:DNA-binding transcription factor activity"/>
    <property type="evidence" value="ECO:0007669"/>
    <property type="project" value="InterPro"/>
</dbReference>
<proteinExistence type="predicted"/>
<keyword evidence="2" id="KW-0238">DNA-binding</keyword>
<dbReference type="GO" id="GO:0003677">
    <property type="term" value="F:DNA binding"/>
    <property type="evidence" value="ECO:0007669"/>
    <property type="project" value="UniProtKB-KW"/>
</dbReference>
<reference evidence="5 6" key="1">
    <citation type="submission" date="2016-11" db="EMBL/GenBank/DDBJ databases">
        <title>Paenibacillus species isolates.</title>
        <authorList>
            <person name="Beno S.M."/>
        </authorList>
    </citation>
    <scope>NUCLEOTIDE SEQUENCE [LARGE SCALE GENOMIC DNA]</scope>
    <source>
        <strain evidence="5 6">FSL R5-0378</strain>
    </source>
</reference>
<comment type="caution">
    <text evidence="5">The sequence shown here is derived from an EMBL/GenBank/DDBJ whole genome shotgun (WGS) entry which is preliminary data.</text>
</comment>
<evidence type="ECO:0000256" key="3">
    <source>
        <dbReference type="ARBA" id="ARBA00023163"/>
    </source>
</evidence>
<keyword evidence="3" id="KW-0804">Transcription</keyword>